<reference evidence="2" key="1">
    <citation type="journal article" date="2021" name="Nat. Commun.">
        <title>Genetic determinants of endophytism in the Arabidopsis root mycobiome.</title>
        <authorList>
            <person name="Mesny F."/>
            <person name="Miyauchi S."/>
            <person name="Thiergart T."/>
            <person name="Pickel B."/>
            <person name="Atanasova L."/>
            <person name="Karlsson M."/>
            <person name="Huettel B."/>
            <person name="Barry K.W."/>
            <person name="Haridas S."/>
            <person name="Chen C."/>
            <person name="Bauer D."/>
            <person name="Andreopoulos W."/>
            <person name="Pangilinan J."/>
            <person name="LaButti K."/>
            <person name="Riley R."/>
            <person name="Lipzen A."/>
            <person name="Clum A."/>
            <person name="Drula E."/>
            <person name="Henrissat B."/>
            <person name="Kohler A."/>
            <person name="Grigoriev I.V."/>
            <person name="Martin F.M."/>
            <person name="Hacquard S."/>
        </authorList>
    </citation>
    <scope>NUCLEOTIDE SEQUENCE</scope>
    <source>
        <strain evidence="2">FSSC 5 MPI-SDFR-AT-0091</strain>
    </source>
</reference>
<protein>
    <submittedName>
        <fullName evidence="2">Uncharacterized protein</fullName>
    </submittedName>
</protein>
<sequence>MSSTCKLKLYMPIDSPDNRQLVELNIQSLDKWQQNIAQHCPFVSPWSSSNSTECSDCKDGPGDAGAEAGKRRVPERSLLCSAHDGHPDDDESARRDIADMEEMREQRLVRTHPLADGAKASELSAYRLKGWQLLHRIITDGLTSVDSSRVLPCSPNQRVYILSVDETERGKLVVHQVVNIDACPRNILMKHLDQIEKRGWRDIIWVGNKGEGLQYMMNKKECVETMVWG</sequence>
<evidence type="ECO:0000313" key="2">
    <source>
        <dbReference type="EMBL" id="KAH7273755.1"/>
    </source>
</evidence>
<feature type="region of interest" description="Disordered" evidence="1">
    <location>
        <begin position="48"/>
        <end position="71"/>
    </location>
</feature>
<name>A0A9P9L4F2_FUSSL</name>
<proteinExistence type="predicted"/>
<gene>
    <name evidence="2" type="ORF">B0J15DRAFT_109143</name>
</gene>
<dbReference type="Proteomes" id="UP000736672">
    <property type="component" value="Unassembled WGS sequence"/>
</dbReference>
<accession>A0A9P9L4F2</accession>
<dbReference type="EMBL" id="JAGTJS010000002">
    <property type="protein sequence ID" value="KAH7273755.1"/>
    <property type="molecule type" value="Genomic_DNA"/>
</dbReference>
<comment type="caution">
    <text evidence="2">The sequence shown here is derived from an EMBL/GenBank/DDBJ whole genome shotgun (WGS) entry which is preliminary data.</text>
</comment>
<keyword evidence="3" id="KW-1185">Reference proteome</keyword>
<evidence type="ECO:0000256" key="1">
    <source>
        <dbReference type="SAM" id="MobiDB-lite"/>
    </source>
</evidence>
<evidence type="ECO:0000313" key="3">
    <source>
        <dbReference type="Proteomes" id="UP000736672"/>
    </source>
</evidence>
<organism evidence="2 3">
    <name type="scientific">Fusarium solani</name>
    <name type="common">Filamentous fungus</name>
    <dbReference type="NCBI Taxonomy" id="169388"/>
    <lineage>
        <taxon>Eukaryota</taxon>
        <taxon>Fungi</taxon>
        <taxon>Dikarya</taxon>
        <taxon>Ascomycota</taxon>
        <taxon>Pezizomycotina</taxon>
        <taxon>Sordariomycetes</taxon>
        <taxon>Hypocreomycetidae</taxon>
        <taxon>Hypocreales</taxon>
        <taxon>Nectriaceae</taxon>
        <taxon>Fusarium</taxon>
        <taxon>Fusarium solani species complex</taxon>
    </lineage>
</organism>
<dbReference type="OrthoDB" id="5056676at2759"/>
<dbReference type="AlphaFoldDB" id="A0A9P9L4F2"/>